<dbReference type="OrthoDB" id="9770329at2"/>
<feature type="transmembrane region" description="Helical" evidence="7">
    <location>
        <begin position="77"/>
        <end position="94"/>
    </location>
</feature>
<dbReference type="GO" id="GO:0006643">
    <property type="term" value="P:membrane lipid metabolic process"/>
    <property type="evidence" value="ECO:0007669"/>
    <property type="project" value="TreeGrafter"/>
</dbReference>
<name>A0A2N5X2G0_9GAMM</name>
<dbReference type="GO" id="GO:0016020">
    <property type="term" value="C:membrane"/>
    <property type="evidence" value="ECO:0007669"/>
    <property type="project" value="GOC"/>
</dbReference>
<evidence type="ECO:0000313" key="10">
    <source>
        <dbReference type="Proteomes" id="UP000235005"/>
    </source>
</evidence>
<evidence type="ECO:0000259" key="8">
    <source>
        <dbReference type="Pfam" id="PF04116"/>
    </source>
</evidence>
<feature type="domain" description="Fatty acid hydroxylase" evidence="8">
    <location>
        <begin position="80"/>
        <end position="213"/>
    </location>
</feature>
<dbReference type="PANTHER" id="PTHR21624:SF1">
    <property type="entry name" value="ALKYLGLYCEROL MONOOXYGENASE"/>
    <property type="match status" value="1"/>
</dbReference>
<feature type="transmembrane region" description="Helical" evidence="7">
    <location>
        <begin position="366"/>
        <end position="397"/>
    </location>
</feature>
<feature type="transmembrane region" description="Helical" evidence="7">
    <location>
        <begin position="6"/>
        <end position="24"/>
    </location>
</feature>
<dbReference type="AlphaFoldDB" id="A0A2N5X2G0"/>
<dbReference type="Proteomes" id="UP000235005">
    <property type="component" value="Unassembled WGS sequence"/>
</dbReference>
<proteinExistence type="predicted"/>
<dbReference type="GO" id="GO:0012505">
    <property type="term" value="C:endomembrane system"/>
    <property type="evidence" value="ECO:0007669"/>
    <property type="project" value="UniProtKB-SubCell"/>
</dbReference>
<evidence type="ECO:0000256" key="2">
    <source>
        <dbReference type="ARBA" id="ARBA00022692"/>
    </source>
</evidence>
<keyword evidence="5" id="KW-0443">Lipid metabolism</keyword>
<sequence length="416" mass="47811">MDLTVYAVPVFVVAMLMELAYGIYRGRNTYRLNDSVSSLFLGVLSQARRLVTLGVGGYVYYLVTQYVSLSQMDSGKAWTWVLAFVLYDFCYYWLHRLGHERTILWAAHVAHHQSEEYNLTTALRQTSTGFLLGWIFFIPLFLIGIPAEVFVTVASLNLLYQFWVHTEHIPKLGWYEWVFVTPSNHRVHHAQNDIYMDRNYGGVFILWDRLFGTFQEELDEEPVVFGIRGPLHSFNPLHALTHVYVDMAMDSWRTRNWRDKLRVWVARTGWQPADVAATYPRHKNDLSTFTKYDPKVPAVVSWYGFFQLVAVVVLLDWLLKTELGYWAGFVGWAMLLGTTMTTTLWLEARPVNGLIRWEQLRLVLVFVLLVVTALQGAGLAFTLLLSGYLAVNLAFLVQLDSSGRGSRLTESEPLST</sequence>
<keyword evidence="4" id="KW-0560">Oxidoreductase</keyword>
<organism evidence="9 10">
    <name type="scientific">Pseudohalioglobus lutimaris</name>
    <dbReference type="NCBI Taxonomy" id="1737061"/>
    <lineage>
        <taxon>Bacteria</taxon>
        <taxon>Pseudomonadati</taxon>
        <taxon>Pseudomonadota</taxon>
        <taxon>Gammaproteobacteria</taxon>
        <taxon>Cellvibrionales</taxon>
        <taxon>Halieaceae</taxon>
        <taxon>Pseudohalioglobus</taxon>
    </lineage>
</organism>
<reference evidence="9 10" key="1">
    <citation type="submission" date="2018-01" db="EMBL/GenBank/DDBJ databases">
        <title>The draft genome sequence of Halioglobus lutimaris HF004.</title>
        <authorList>
            <person name="Du Z.-J."/>
            <person name="Shi M.-J."/>
        </authorList>
    </citation>
    <scope>NUCLEOTIDE SEQUENCE [LARGE SCALE GENOMIC DNA]</scope>
    <source>
        <strain evidence="9 10">HF004</strain>
    </source>
</reference>
<comment type="caution">
    <text evidence="9">The sequence shown here is derived from an EMBL/GenBank/DDBJ whole genome shotgun (WGS) entry which is preliminary data.</text>
</comment>
<evidence type="ECO:0000256" key="1">
    <source>
        <dbReference type="ARBA" id="ARBA00004127"/>
    </source>
</evidence>
<keyword evidence="2 7" id="KW-0812">Transmembrane</keyword>
<dbReference type="Pfam" id="PF04116">
    <property type="entry name" value="FA_hydroxylase"/>
    <property type="match status" value="1"/>
</dbReference>
<evidence type="ECO:0000256" key="4">
    <source>
        <dbReference type="ARBA" id="ARBA00023002"/>
    </source>
</evidence>
<feature type="transmembrane region" description="Helical" evidence="7">
    <location>
        <begin position="131"/>
        <end position="156"/>
    </location>
</feature>
<dbReference type="RefSeq" id="WP_101518145.1">
    <property type="nucleotide sequence ID" value="NZ_PKUS01000012.1"/>
</dbReference>
<feature type="transmembrane region" description="Helical" evidence="7">
    <location>
        <begin position="326"/>
        <end position="346"/>
    </location>
</feature>
<evidence type="ECO:0000256" key="3">
    <source>
        <dbReference type="ARBA" id="ARBA00022989"/>
    </source>
</evidence>
<evidence type="ECO:0000256" key="5">
    <source>
        <dbReference type="ARBA" id="ARBA00023098"/>
    </source>
</evidence>
<evidence type="ECO:0000313" key="9">
    <source>
        <dbReference type="EMBL" id="PLW68672.1"/>
    </source>
</evidence>
<evidence type="ECO:0000256" key="6">
    <source>
        <dbReference type="ARBA" id="ARBA00023136"/>
    </source>
</evidence>
<dbReference type="InterPro" id="IPR051689">
    <property type="entry name" value="Sterol_desaturase/TMEM195"/>
</dbReference>
<dbReference type="GO" id="GO:0050479">
    <property type="term" value="F:glyceryl-ether monooxygenase activity"/>
    <property type="evidence" value="ECO:0007669"/>
    <property type="project" value="TreeGrafter"/>
</dbReference>
<dbReference type="GO" id="GO:0008610">
    <property type="term" value="P:lipid biosynthetic process"/>
    <property type="evidence" value="ECO:0007669"/>
    <property type="project" value="InterPro"/>
</dbReference>
<feature type="transmembrane region" description="Helical" evidence="7">
    <location>
        <begin position="300"/>
        <end position="319"/>
    </location>
</feature>
<dbReference type="EMBL" id="PKUS01000012">
    <property type="protein sequence ID" value="PLW68672.1"/>
    <property type="molecule type" value="Genomic_DNA"/>
</dbReference>
<dbReference type="PANTHER" id="PTHR21624">
    <property type="entry name" value="STEROL DESATURASE-RELATED PROTEIN"/>
    <property type="match status" value="1"/>
</dbReference>
<keyword evidence="3 7" id="KW-1133">Transmembrane helix</keyword>
<protein>
    <recommendedName>
        <fullName evidence="8">Fatty acid hydroxylase domain-containing protein</fullName>
    </recommendedName>
</protein>
<evidence type="ECO:0000256" key="7">
    <source>
        <dbReference type="SAM" id="Phobius"/>
    </source>
</evidence>
<feature type="transmembrane region" description="Helical" evidence="7">
    <location>
        <begin position="36"/>
        <end position="61"/>
    </location>
</feature>
<comment type="subcellular location">
    <subcellularLocation>
        <location evidence="1">Endomembrane system</location>
        <topology evidence="1">Multi-pass membrane protein</topology>
    </subcellularLocation>
</comment>
<keyword evidence="10" id="KW-1185">Reference proteome</keyword>
<keyword evidence="6 7" id="KW-0472">Membrane</keyword>
<dbReference type="GO" id="GO:0005506">
    <property type="term" value="F:iron ion binding"/>
    <property type="evidence" value="ECO:0007669"/>
    <property type="project" value="InterPro"/>
</dbReference>
<dbReference type="InterPro" id="IPR006694">
    <property type="entry name" value="Fatty_acid_hydroxylase"/>
</dbReference>
<accession>A0A2N5X2G0</accession>
<gene>
    <name evidence="9" type="ORF">C0039_11720</name>
</gene>